<dbReference type="Proteomes" id="UP001238088">
    <property type="component" value="Unassembled WGS sequence"/>
</dbReference>
<gene>
    <name evidence="1" type="ORF">J2S17_002612</name>
</gene>
<name>A0ABU0AIY3_9BACI</name>
<reference evidence="1 2" key="1">
    <citation type="submission" date="2023-07" db="EMBL/GenBank/DDBJ databases">
        <title>Genomic Encyclopedia of Type Strains, Phase IV (KMG-IV): sequencing the most valuable type-strain genomes for metagenomic binning, comparative biology and taxonomic classification.</title>
        <authorList>
            <person name="Goeker M."/>
        </authorList>
    </citation>
    <scope>NUCLEOTIDE SEQUENCE [LARGE SCALE GENOMIC DNA]</scope>
    <source>
        <strain evidence="1 2">DSM 23494</strain>
    </source>
</reference>
<keyword evidence="2" id="KW-1185">Reference proteome</keyword>
<dbReference type="EMBL" id="JAUSUB010000010">
    <property type="protein sequence ID" value="MDQ0270727.1"/>
    <property type="molecule type" value="Genomic_DNA"/>
</dbReference>
<sequence>MSKQAELDELLRKLSLDYGKLNDKQVTFAIKEIGRIRGDISDLLADFATADGTIKRQRLSRLLRELNDIEDLMRKYGTSSIEGIVLESAGFATAGINGAVKTAVGAGAIAGATLERINRNVFDYVMRRYGEDGLVLSDRVWRLSGDMRDELSKVLRADIIRGESVSTMIANIRRVHENETWKIRRLVVTEGNTAYRVGSAHSAKRSDVVQWVKITDNGHRHKGHSTHRCYQLAREDRYGQGAGIYDPMDSEIYSPHPGCSSYITYVLDERYL</sequence>
<organism evidence="1 2">
    <name type="scientific">Cytobacillus purgationiresistens</name>
    <dbReference type="NCBI Taxonomy" id="863449"/>
    <lineage>
        <taxon>Bacteria</taxon>
        <taxon>Bacillati</taxon>
        <taxon>Bacillota</taxon>
        <taxon>Bacilli</taxon>
        <taxon>Bacillales</taxon>
        <taxon>Bacillaceae</taxon>
        <taxon>Cytobacillus</taxon>
    </lineage>
</organism>
<protein>
    <submittedName>
        <fullName evidence="1">Uncharacterized protein</fullName>
    </submittedName>
</protein>
<proteinExistence type="predicted"/>
<dbReference type="RefSeq" id="WP_307475387.1">
    <property type="nucleotide sequence ID" value="NZ_JAUSUB010000010.1"/>
</dbReference>
<evidence type="ECO:0000313" key="1">
    <source>
        <dbReference type="EMBL" id="MDQ0270727.1"/>
    </source>
</evidence>
<comment type="caution">
    <text evidence="1">The sequence shown here is derived from an EMBL/GenBank/DDBJ whole genome shotgun (WGS) entry which is preliminary data.</text>
</comment>
<accession>A0ABU0AIY3</accession>
<evidence type="ECO:0000313" key="2">
    <source>
        <dbReference type="Proteomes" id="UP001238088"/>
    </source>
</evidence>